<sequence length="76" mass="8708">MNITSEDTLRLINHLSGDETEQEKTAIIEELNSNPNLLREYEKLQKLRTALKASIISKKLKVIHETTQKEESGQTD</sequence>
<comment type="caution">
    <text evidence="1">The sequence shown here is derived from an EMBL/GenBank/DDBJ whole genome shotgun (WGS) entry which is preliminary data.</text>
</comment>
<proteinExistence type="predicted"/>
<keyword evidence="2" id="KW-1185">Reference proteome</keyword>
<reference evidence="1 2" key="1">
    <citation type="submission" date="2023-12" db="EMBL/GenBank/DDBJ databases">
        <title>Novel species of the genus Arcicella isolated from rivers.</title>
        <authorList>
            <person name="Lu H."/>
        </authorList>
    </citation>
    <scope>NUCLEOTIDE SEQUENCE [LARGE SCALE GENOMIC DNA]</scope>
    <source>
        <strain evidence="1 2">DC25W</strain>
    </source>
</reference>
<accession>A0ABU5SK55</accession>
<dbReference type="EMBL" id="JAYGIM010000010">
    <property type="protein sequence ID" value="MEA5427626.1"/>
    <property type="molecule type" value="Genomic_DNA"/>
</dbReference>
<dbReference type="RefSeq" id="WP_323259201.1">
    <property type="nucleotide sequence ID" value="NZ_JAYGIM010000010.1"/>
</dbReference>
<protein>
    <submittedName>
        <fullName evidence="1">Uncharacterized protein</fullName>
    </submittedName>
</protein>
<evidence type="ECO:0000313" key="2">
    <source>
        <dbReference type="Proteomes" id="UP001302222"/>
    </source>
</evidence>
<organism evidence="1 2">
    <name type="scientific">Arcicella lustrica</name>
    <dbReference type="NCBI Taxonomy" id="2984196"/>
    <lineage>
        <taxon>Bacteria</taxon>
        <taxon>Pseudomonadati</taxon>
        <taxon>Bacteroidota</taxon>
        <taxon>Cytophagia</taxon>
        <taxon>Cytophagales</taxon>
        <taxon>Flectobacillaceae</taxon>
        <taxon>Arcicella</taxon>
    </lineage>
</organism>
<evidence type="ECO:0000313" key="1">
    <source>
        <dbReference type="EMBL" id="MEA5427626.1"/>
    </source>
</evidence>
<name>A0ABU5SK55_9BACT</name>
<gene>
    <name evidence="1" type="ORF">VB798_13640</name>
</gene>
<dbReference type="Proteomes" id="UP001302222">
    <property type="component" value="Unassembled WGS sequence"/>
</dbReference>